<dbReference type="PANTHER" id="PTHR42946:SF1">
    <property type="entry name" value="PHOSPHOGLUCOMUTASE (ALPHA-D-GLUCOSE-1,6-BISPHOSPHATE-DEPENDENT)"/>
    <property type="match status" value="1"/>
</dbReference>
<dbReference type="PROSITE" id="PS00710">
    <property type="entry name" value="PGM_PMM"/>
    <property type="match status" value="1"/>
</dbReference>
<proteinExistence type="inferred from homology"/>
<dbReference type="RefSeq" id="WP_133505055.1">
    <property type="nucleotide sequence ID" value="NZ_SNXC01000015.1"/>
</dbReference>
<dbReference type="InterPro" id="IPR005844">
    <property type="entry name" value="A-D-PHexomutase_a/b/a-I"/>
</dbReference>
<dbReference type="EMBL" id="SNXC01000015">
    <property type="protein sequence ID" value="TDO95998.1"/>
    <property type="molecule type" value="Genomic_DNA"/>
</dbReference>
<dbReference type="InterPro" id="IPR050060">
    <property type="entry name" value="Phosphoglucosamine_mutase"/>
</dbReference>
<reference evidence="11 12" key="1">
    <citation type="submission" date="2019-03" db="EMBL/GenBank/DDBJ databases">
        <title>Genomic Encyclopedia of Type Strains, Phase III (KMG-III): the genomes of soil and plant-associated and newly described type strains.</title>
        <authorList>
            <person name="Whitman W."/>
        </authorList>
    </citation>
    <scope>NUCLEOTIDE SEQUENCE [LARGE SCALE GENOMIC DNA]</scope>
    <source>
        <strain evidence="11 12">CECT 7378</strain>
    </source>
</reference>
<evidence type="ECO:0000313" key="12">
    <source>
        <dbReference type="Proteomes" id="UP000294656"/>
    </source>
</evidence>
<dbReference type="Proteomes" id="UP000294656">
    <property type="component" value="Unassembled WGS sequence"/>
</dbReference>
<evidence type="ECO:0000256" key="1">
    <source>
        <dbReference type="ARBA" id="ARBA00001946"/>
    </source>
</evidence>
<dbReference type="SUPFAM" id="SSF55957">
    <property type="entry name" value="Phosphoglucomutase, C-terminal domain"/>
    <property type="match status" value="1"/>
</dbReference>
<dbReference type="GO" id="GO:0006048">
    <property type="term" value="P:UDP-N-acetylglucosamine biosynthetic process"/>
    <property type="evidence" value="ECO:0007669"/>
    <property type="project" value="TreeGrafter"/>
</dbReference>
<dbReference type="GO" id="GO:0005975">
    <property type="term" value="P:carbohydrate metabolic process"/>
    <property type="evidence" value="ECO:0007669"/>
    <property type="project" value="InterPro"/>
</dbReference>
<evidence type="ECO:0000259" key="8">
    <source>
        <dbReference type="Pfam" id="PF02878"/>
    </source>
</evidence>
<keyword evidence="6" id="KW-0413">Isomerase</keyword>
<dbReference type="GO" id="GO:0000287">
    <property type="term" value="F:magnesium ion binding"/>
    <property type="evidence" value="ECO:0007669"/>
    <property type="project" value="InterPro"/>
</dbReference>
<evidence type="ECO:0000256" key="3">
    <source>
        <dbReference type="ARBA" id="ARBA00022553"/>
    </source>
</evidence>
<feature type="domain" description="Alpha-D-phosphohexomutase alpha/beta/alpha" evidence="9">
    <location>
        <begin position="164"/>
        <end position="257"/>
    </location>
</feature>
<dbReference type="CDD" id="cd03088">
    <property type="entry name" value="ManB"/>
    <property type="match status" value="1"/>
</dbReference>
<dbReference type="PANTHER" id="PTHR42946">
    <property type="entry name" value="PHOSPHOHEXOSE MUTASE"/>
    <property type="match status" value="1"/>
</dbReference>
<dbReference type="InterPro" id="IPR005845">
    <property type="entry name" value="A-D-PHexomutase_a/b/a-II"/>
</dbReference>
<dbReference type="Pfam" id="PF02878">
    <property type="entry name" value="PGM_PMM_I"/>
    <property type="match status" value="1"/>
</dbReference>
<evidence type="ECO:0000259" key="9">
    <source>
        <dbReference type="Pfam" id="PF02879"/>
    </source>
</evidence>
<dbReference type="GO" id="GO:0009252">
    <property type="term" value="P:peptidoglycan biosynthetic process"/>
    <property type="evidence" value="ECO:0007669"/>
    <property type="project" value="TreeGrafter"/>
</dbReference>
<comment type="similarity">
    <text evidence="2 7">Belongs to the phosphohexose mutase family.</text>
</comment>
<dbReference type="Gene3D" id="3.30.310.50">
    <property type="entry name" value="Alpha-D-phosphohexomutase, C-terminal domain"/>
    <property type="match status" value="1"/>
</dbReference>
<dbReference type="InterPro" id="IPR005846">
    <property type="entry name" value="A-D-PHexomutase_a/b/a-III"/>
</dbReference>
<dbReference type="GO" id="GO:0008966">
    <property type="term" value="F:phosphoglucosamine mutase activity"/>
    <property type="evidence" value="ECO:0007669"/>
    <property type="project" value="TreeGrafter"/>
</dbReference>
<dbReference type="Pfam" id="PF02879">
    <property type="entry name" value="PGM_PMM_II"/>
    <property type="match status" value="1"/>
</dbReference>
<organism evidence="11 12">
    <name type="scientific">Marinomonas balearica</name>
    <dbReference type="NCBI Taxonomy" id="491947"/>
    <lineage>
        <taxon>Bacteria</taxon>
        <taxon>Pseudomonadati</taxon>
        <taxon>Pseudomonadota</taxon>
        <taxon>Gammaproteobacteria</taxon>
        <taxon>Oceanospirillales</taxon>
        <taxon>Oceanospirillaceae</taxon>
        <taxon>Marinomonas</taxon>
    </lineage>
</organism>
<keyword evidence="5 7" id="KW-0460">Magnesium</keyword>
<comment type="caution">
    <text evidence="11">The sequence shown here is derived from an EMBL/GenBank/DDBJ whole genome shotgun (WGS) entry which is preliminary data.</text>
</comment>
<evidence type="ECO:0000256" key="4">
    <source>
        <dbReference type="ARBA" id="ARBA00022723"/>
    </source>
</evidence>
<keyword evidence="12" id="KW-1185">Reference proteome</keyword>
<evidence type="ECO:0000256" key="6">
    <source>
        <dbReference type="ARBA" id="ARBA00023235"/>
    </source>
</evidence>
<dbReference type="InterPro" id="IPR036900">
    <property type="entry name" value="A-D-PHexomutase_C_sf"/>
</dbReference>
<gene>
    <name evidence="11" type="ORF">DFP79_3368</name>
</gene>
<feature type="domain" description="Alpha-D-phosphohexomutase alpha/beta/alpha" evidence="10">
    <location>
        <begin position="262"/>
        <end position="380"/>
    </location>
</feature>
<name>A0A4R6M3X1_9GAMM</name>
<evidence type="ECO:0000256" key="7">
    <source>
        <dbReference type="RuleBase" id="RU004326"/>
    </source>
</evidence>
<feature type="domain" description="Alpha-D-phosphohexomutase alpha/beta/alpha" evidence="8">
    <location>
        <begin position="14"/>
        <end position="135"/>
    </location>
</feature>
<dbReference type="Pfam" id="PF02880">
    <property type="entry name" value="PGM_PMM_III"/>
    <property type="match status" value="1"/>
</dbReference>
<dbReference type="Gene3D" id="3.40.120.10">
    <property type="entry name" value="Alpha-D-Glucose-1,6-Bisphosphate, subunit A, domain 3"/>
    <property type="match status" value="3"/>
</dbReference>
<dbReference type="InterPro" id="IPR016066">
    <property type="entry name" value="A-D-PHexomutase_CS"/>
</dbReference>
<protein>
    <submittedName>
        <fullName evidence="11">Phosphomannomutase</fullName>
    </submittedName>
</protein>
<dbReference type="InterPro" id="IPR016055">
    <property type="entry name" value="A-D-PHexomutase_a/b/a-I/II/III"/>
</dbReference>
<comment type="cofactor">
    <cofactor evidence="1">
        <name>Mg(2+)</name>
        <dbReference type="ChEBI" id="CHEBI:18420"/>
    </cofactor>
</comment>
<sequence length="481" mass="52718">MKTLKELSNEADVSFGTSGVRALDTSLTPQINYAYARAFLTQVCPSAQTVAIGIDLRPSSPSIANAMILAAEDLNVEVIYCGELPTPALAYFAMTQQIPGIMVTGSHIPFDRNGFKFYTPHGEITKAHEQAILSYSIAIDNPLQGRSAHEVTIHYKALETFKKRYASIFPDGFLKGKRIGVYEHSSVARDTIKDLLSHFGADVVSLERTDTFIPIDTEAVSKEDQQKALSWSAEYDLAAIVSTDGDGDRPLISDEDGKWLRGDIVGILVSQYLKATHVSCPINANTALELSNPKLVTLRTRIGSPYVIEGMEQLSSENQSTSVVGYEANGGVLTGNAFYVNNERLEALPTRDSVLPIFAILAVAFKANKAISELVNSLPMRFTASDRIKDIPSEKSKHYISCLKEDLSEQNNLLSIFDDSSKVAIKQFNEIDGLRMILSNDTVIHLRPSGNAPELRCYSESDDQMLSDSIVIGVIEKLKAL</sequence>
<dbReference type="OrthoDB" id="9803322at2"/>
<accession>A0A4R6M3X1</accession>
<dbReference type="GO" id="GO:0005829">
    <property type="term" value="C:cytosol"/>
    <property type="evidence" value="ECO:0007669"/>
    <property type="project" value="TreeGrafter"/>
</dbReference>
<keyword evidence="4 7" id="KW-0479">Metal-binding</keyword>
<dbReference type="SUPFAM" id="SSF53738">
    <property type="entry name" value="Phosphoglucomutase, first 3 domains"/>
    <property type="match status" value="3"/>
</dbReference>
<evidence type="ECO:0000256" key="2">
    <source>
        <dbReference type="ARBA" id="ARBA00010231"/>
    </source>
</evidence>
<keyword evidence="3" id="KW-0597">Phosphoprotein</keyword>
<evidence type="ECO:0000259" key="10">
    <source>
        <dbReference type="Pfam" id="PF02880"/>
    </source>
</evidence>
<evidence type="ECO:0000256" key="5">
    <source>
        <dbReference type="ARBA" id="ARBA00022842"/>
    </source>
</evidence>
<evidence type="ECO:0000313" key="11">
    <source>
        <dbReference type="EMBL" id="TDO95998.1"/>
    </source>
</evidence>
<dbReference type="GO" id="GO:0004615">
    <property type="term" value="F:phosphomannomutase activity"/>
    <property type="evidence" value="ECO:0007669"/>
    <property type="project" value="TreeGrafter"/>
</dbReference>
<dbReference type="AlphaFoldDB" id="A0A4R6M3X1"/>